<dbReference type="KEGG" id="ril:CRIB_1308"/>
<keyword evidence="2" id="KW-0378">Hydrolase</keyword>
<feature type="domain" description="Restriction endonuclease type IV Mrr" evidence="1">
    <location>
        <begin position="362"/>
        <end position="472"/>
    </location>
</feature>
<dbReference type="AlphaFoldDB" id="A0A1V1I1B5"/>
<dbReference type="RefSeq" id="WP_180703587.1">
    <property type="nucleotide sequence ID" value="NZ_LN555523.1"/>
</dbReference>
<sequence length="486" mass="56767">MVTKGASNFTKQVTKELIREQKRKQKEIEKLQKEEYINNRYKEAEIRTNNIEIYINKLNNTINSTCRQISIEEFINKDLEKLVLPEKLLVPYKEPAKIDIRKANIIEKLFKNPKQKYNLYVEETKDKYQKEYKLYEENEAKRKREIESLIKAHQLKRNEAINIKKELYKNRDATMISTYKEEILNQIEYPFEFRKCINTAYCKDSKRLVIDYLLPDKQIVPKEKGYEYKNRKDEIKAISINEKDRNNIYNQVIFSIALNSMNNIFNQDTHNNIDTIVFNGYINDIDLATGQDISPYIISAMVDKITFNSIDMNRIDKLKCLKETMQGRIDISSSLFLKGIVPICKCDYLNKSVVNNESINLLEVDPFVLENLVATLFRNMGYEVIGTNKTNDGGIDCILYNNDPIMGGKVIGQVKRYKNNIDIPKLREFESVLRNSDAMKGIFISTSNFSAQCEKFASDNNISLINGSLLVDYFNRYGISSYILHK</sequence>
<dbReference type="GO" id="GO:0009307">
    <property type="term" value="P:DNA restriction-modification system"/>
    <property type="evidence" value="ECO:0007669"/>
    <property type="project" value="InterPro"/>
</dbReference>
<evidence type="ECO:0000313" key="3">
    <source>
        <dbReference type="Proteomes" id="UP000245622"/>
    </source>
</evidence>
<gene>
    <name evidence="2" type="ORF">CRIB_1308</name>
</gene>
<name>A0A1V1I1B5_9FIRM</name>
<dbReference type="PANTHER" id="PTHR30015">
    <property type="entry name" value="MRR RESTRICTION SYSTEM PROTEIN"/>
    <property type="match status" value="1"/>
</dbReference>
<dbReference type="EMBL" id="LN555523">
    <property type="protein sequence ID" value="CED93917.1"/>
    <property type="molecule type" value="Genomic_DNA"/>
</dbReference>
<proteinExistence type="predicted"/>
<dbReference type="InterPro" id="IPR011335">
    <property type="entry name" value="Restrct_endonuc-II-like"/>
</dbReference>
<keyword evidence="2" id="KW-0540">Nuclease</keyword>
<dbReference type="InterPro" id="IPR007560">
    <property type="entry name" value="Restrct_endonuc_IV_Mrr"/>
</dbReference>
<dbReference type="GeneID" id="82205345"/>
<dbReference type="SUPFAM" id="SSF52980">
    <property type="entry name" value="Restriction endonuclease-like"/>
    <property type="match status" value="1"/>
</dbReference>
<accession>A0A1V1I1B5</accession>
<dbReference type="GO" id="GO:0015666">
    <property type="term" value="F:restriction endodeoxyribonuclease activity"/>
    <property type="evidence" value="ECO:0007669"/>
    <property type="project" value="TreeGrafter"/>
</dbReference>
<reference evidence="2 3" key="1">
    <citation type="submission" date="2014-04" db="EMBL/GenBank/DDBJ databases">
        <authorList>
            <person name="Hornung B.V."/>
        </authorList>
    </citation>
    <scope>NUCLEOTIDE SEQUENCE [LARGE SCALE GENOMIC DNA]</scope>
    <source>
        <strain evidence="2 3">CRIB</strain>
    </source>
</reference>
<protein>
    <submittedName>
        <fullName evidence="2">Restriction endonuclease</fullName>
    </submittedName>
</protein>
<dbReference type="Gene3D" id="3.40.1350.10">
    <property type="match status" value="1"/>
</dbReference>
<organism evidence="2 3">
    <name type="scientific">Romboutsia ilealis</name>
    <dbReference type="NCBI Taxonomy" id="1115758"/>
    <lineage>
        <taxon>Bacteria</taxon>
        <taxon>Bacillati</taxon>
        <taxon>Bacillota</taxon>
        <taxon>Clostridia</taxon>
        <taxon>Peptostreptococcales</taxon>
        <taxon>Peptostreptococcaceae</taxon>
        <taxon>Romboutsia</taxon>
    </lineage>
</organism>
<evidence type="ECO:0000259" key="1">
    <source>
        <dbReference type="Pfam" id="PF04471"/>
    </source>
</evidence>
<evidence type="ECO:0000313" key="2">
    <source>
        <dbReference type="EMBL" id="CED93917.1"/>
    </source>
</evidence>
<dbReference type="GO" id="GO:0003677">
    <property type="term" value="F:DNA binding"/>
    <property type="evidence" value="ECO:0007669"/>
    <property type="project" value="InterPro"/>
</dbReference>
<dbReference type="InterPro" id="IPR011856">
    <property type="entry name" value="tRNA_endonuc-like_dom_sf"/>
</dbReference>
<keyword evidence="2" id="KW-0255">Endonuclease</keyword>
<dbReference type="InterPro" id="IPR052906">
    <property type="entry name" value="Type_IV_Methyl-Rstrct_Enzyme"/>
</dbReference>
<keyword evidence="3" id="KW-1185">Reference proteome</keyword>
<dbReference type="Proteomes" id="UP000245622">
    <property type="component" value="Chromosome 1"/>
</dbReference>
<dbReference type="Pfam" id="PF04471">
    <property type="entry name" value="Mrr_cat"/>
    <property type="match status" value="1"/>
</dbReference>
<dbReference type="PANTHER" id="PTHR30015:SF7">
    <property type="entry name" value="TYPE IV METHYL-DIRECTED RESTRICTION ENZYME ECOKMRR"/>
    <property type="match status" value="1"/>
</dbReference>